<dbReference type="GO" id="GO:0008815">
    <property type="term" value="F:citrate (pro-3S)-lyase activity"/>
    <property type="evidence" value="ECO:0007669"/>
    <property type="project" value="UniProtKB-UniRule"/>
</dbReference>
<dbReference type="EC" id="4.1.3.6" evidence="1"/>
<evidence type="ECO:0000313" key="2">
    <source>
        <dbReference type="EMBL" id="ASP28339.1"/>
    </source>
</evidence>
<name>A0A222EP98_9MOLU</name>
<dbReference type="InterPro" id="IPR006472">
    <property type="entry name" value="Citrate_lyase_asu"/>
</dbReference>
<sequence length="515" mass="56078">MSDKLKQTELDKIKDISYKLKAYNPQELKTSGFSTNKTSLPNYGVNRSKIVSLEEAIKNSGLKSGMTISFHHHFRSGDKTIKLVMEIIDKLKIKDITIASSSFTDAHNFLVDYIKRGVVTGLETSGCRDELGKFVSSGEFKNTMIIRSHGGRARAIESGDLKIDVAFIAASSSDEMGNCNGVIGKSACGSLGYGMVDAQYALKTIIITDHLVDYPNKVISISQSLVDYVVVVDEIGDPNKIVSKEIRLTSAPKEEIIADFISKVIVNTELFKNGFSIQMGTGGASLSAIKALTDNMIAKNIKSSFCLGGITGHQVKWLEDGLTTALFDTQCFDTLAVNSIANNKNHIEISASMYANAHNKSPFVNKLDYVILSALEVDLDFNVNVITGSDGVIRGAQGGHPDTAQGAKITIVALPLIRGRMSCVVDRVTSIVTPGSSVDVIVTDYGIAVNPKRKDIIESLNNKNIKTVSLKEMMDFAYSIVGKPKKIEYDYSKPVAVVEYRDGTIIDIIYKVKEL</sequence>
<dbReference type="Pfam" id="PF04223">
    <property type="entry name" value="CitF"/>
    <property type="match status" value="1"/>
</dbReference>
<comment type="subcellular location">
    <subcellularLocation>
        <location evidence="1">Cytoplasm</location>
    </subcellularLocation>
</comment>
<dbReference type="InterPro" id="IPR037171">
    <property type="entry name" value="NagB/RpiA_transferase-like"/>
</dbReference>
<dbReference type="RefSeq" id="WP_094048974.1">
    <property type="nucleotide sequence ID" value="NZ_CP022535.1"/>
</dbReference>
<comment type="catalytic activity">
    <reaction evidence="1">
        <text>citrate + acetyl-CoA = (3S)-citryl-CoA + acetate</text>
        <dbReference type="Rhea" id="RHEA:19405"/>
        <dbReference type="ChEBI" id="CHEBI:16947"/>
        <dbReference type="ChEBI" id="CHEBI:30089"/>
        <dbReference type="ChEBI" id="CHEBI:57288"/>
        <dbReference type="ChEBI" id="CHEBI:57321"/>
        <dbReference type="EC" id="2.8.3.10"/>
    </reaction>
</comment>
<gene>
    <name evidence="2" type="primary">citF</name>
    <name evidence="2" type="ORF">SCORR_v1c05670</name>
</gene>
<dbReference type="GO" id="GO:0006084">
    <property type="term" value="P:acetyl-CoA metabolic process"/>
    <property type="evidence" value="ECO:0007669"/>
    <property type="project" value="UniProtKB-UniRule"/>
</dbReference>
<dbReference type="Proteomes" id="UP000203229">
    <property type="component" value="Chromosome"/>
</dbReference>
<organism evidence="2 3">
    <name type="scientific">Spiroplasma corruscae</name>
    <dbReference type="NCBI Taxonomy" id="216934"/>
    <lineage>
        <taxon>Bacteria</taxon>
        <taxon>Bacillati</taxon>
        <taxon>Mycoplasmatota</taxon>
        <taxon>Mollicutes</taxon>
        <taxon>Entomoplasmatales</taxon>
        <taxon>Spiroplasmataceae</taxon>
        <taxon>Spiroplasma</taxon>
    </lineage>
</organism>
<dbReference type="PANTHER" id="PTHR40596">
    <property type="entry name" value="CITRATE LYASE ALPHA CHAIN"/>
    <property type="match status" value="1"/>
</dbReference>
<dbReference type="GO" id="GO:0005737">
    <property type="term" value="C:cytoplasm"/>
    <property type="evidence" value="ECO:0007669"/>
    <property type="project" value="UniProtKB-SubCell"/>
</dbReference>
<dbReference type="Gene3D" id="3.40.1080.10">
    <property type="entry name" value="Glutaconate Coenzyme A-transferase"/>
    <property type="match status" value="2"/>
</dbReference>
<protein>
    <recommendedName>
        <fullName evidence="1">Citrate lyase alpha chain</fullName>
        <shortName evidence="1">Citrase alpha chain</shortName>
        <ecNumber evidence="1">2.8.3.10</ecNumber>
        <ecNumber evidence="1">4.1.3.6</ecNumber>
    </recommendedName>
    <alternativeName>
        <fullName evidence="1">Citrate (pro-3S)-lyase alpha chain</fullName>
    </alternativeName>
    <alternativeName>
        <fullName evidence="1">Citrate CoA-transferase subunit</fullName>
    </alternativeName>
</protein>
<dbReference type="GO" id="GO:0009346">
    <property type="term" value="C:ATP-independent citrate lyase complex"/>
    <property type="evidence" value="ECO:0007669"/>
    <property type="project" value="UniProtKB-UniRule"/>
</dbReference>
<dbReference type="EC" id="2.8.3.10" evidence="1"/>
<keyword evidence="1" id="KW-0963">Cytoplasm</keyword>
<dbReference type="OrthoDB" id="9767643at2"/>
<keyword evidence="3" id="KW-1185">Reference proteome</keyword>
<dbReference type="EMBL" id="CP022535">
    <property type="protein sequence ID" value="ASP28339.1"/>
    <property type="molecule type" value="Genomic_DNA"/>
</dbReference>
<accession>A0A222EP98</accession>
<dbReference type="NCBIfam" id="TIGR01584">
    <property type="entry name" value="citF"/>
    <property type="match status" value="1"/>
</dbReference>
<dbReference type="PANTHER" id="PTHR40596:SF1">
    <property type="entry name" value="CITRATE LYASE ALPHA CHAIN"/>
    <property type="match status" value="1"/>
</dbReference>
<reference evidence="2 3" key="1">
    <citation type="submission" date="2017-07" db="EMBL/GenBank/DDBJ databases">
        <title>Complete genome sequence of Spiroplasma corruscae EC-1 (DSM 19793).</title>
        <authorList>
            <person name="Tsai Y.-M."/>
            <person name="Lo W.-S."/>
            <person name="Kuo C.-H."/>
        </authorList>
    </citation>
    <scope>NUCLEOTIDE SEQUENCE [LARGE SCALE GENOMIC DNA]</scope>
    <source>
        <strain evidence="2 3">EC-1</strain>
    </source>
</reference>
<dbReference type="KEGG" id="scou:SCORR_v1c05670"/>
<dbReference type="SUPFAM" id="SSF100950">
    <property type="entry name" value="NagB/RpiA/CoA transferase-like"/>
    <property type="match status" value="2"/>
</dbReference>
<dbReference type="PIRSF" id="PIRSF009451">
    <property type="entry name" value="Citrt_lyas_alpha"/>
    <property type="match status" value="1"/>
</dbReference>
<keyword evidence="1 2" id="KW-0808">Transferase</keyword>
<dbReference type="AlphaFoldDB" id="A0A222EP98"/>
<comment type="catalytic activity">
    <reaction evidence="1">
        <text>citrate = oxaloacetate + acetate</text>
        <dbReference type="Rhea" id="RHEA:10760"/>
        <dbReference type="ChEBI" id="CHEBI:16452"/>
        <dbReference type="ChEBI" id="CHEBI:16947"/>
        <dbReference type="ChEBI" id="CHEBI:30089"/>
        <dbReference type="EC" id="4.1.3.6"/>
    </reaction>
</comment>
<dbReference type="GO" id="GO:0008814">
    <property type="term" value="F:citrate CoA-transferase activity"/>
    <property type="evidence" value="ECO:0007669"/>
    <property type="project" value="UniProtKB-UniRule"/>
</dbReference>
<evidence type="ECO:0000256" key="1">
    <source>
        <dbReference type="PIRNR" id="PIRNR009451"/>
    </source>
</evidence>
<proteinExistence type="predicted"/>
<keyword evidence="1 2" id="KW-0456">Lyase</keyword>
<evidence type="ECO:0000313" key="3">
    <source>
        <dbReference type="Proteomes" id="UP000203229"/>
    </source>
</evidence>